<dbReference type="EMBL" id="JAUKPO010000030">
    <property type="protein sequence ID" value="MDO1450448.1"/>
    <property type="molecule type" value="Genomic_DNA"/>
</dbReference>
<dbReference type="InterPro" id="IPR046867">
    <property type="entry name" value="AldOxase/xan_DH_MoCoBD2"/>
</dbReference>
<dbReference type="InterPro" id="IPR052516">
    <property type="entry name" value="N-heterocyclic_Hydroxylase"/>
</dbReference>
<dbReference type="Pfam" id="PF02738">
    <property type="entry name" value="MoCoBD_1"/>
    <property type="match status" value="1"/>
</dbReference>
<sequence>MKDTRETPSVSRRDFLKSAGCLTIAIPLFGNCWLPEAEKTFAEELPGSLNRQPQISAWLEVLANGKLRVYTGKMELGQGIRTAIAQVAAEELDMDMSQVEVHLAETGKTPHEGYTAGSGSIENSAMSVRYAAAAARQKLLELAAVKLKSSPAKLTMANGHVLVAGGKEKLTFAQILDGKQITDEVRLPVKLKDKTTYRLVGKAIPRTDIERMARGEQVHIHDLRFPGMLHARMVRPPAYSAKLVSLEESTLKKEFPGIVKTVVNGNFVGILATDEYEAMQAQAFLQKHIKWETGQNLPVEDLPTHIQKQATKTEQVKSKGEKPDSPSISHKASYFKPYIMHGSIGPSCAIALYDQSVLHIWSHSQGVYPLREAMSKMLELPPDQIHITGVPGAGCYGHNGADDAAADAALMAMAYPGKHIRVQWSREEEHGWEPYGSALSVDLEASLDQSGKINYYGSNVWTDSHSTRPGGDAATLLPARHISKPFQMQSAGYTGGGHRNAEPYYALPNLQIQAHFFEGPLRVSSLRGLGAYANIFALESFMDELAEKAGKDPLAFRLTHLEDERAIAVVKKIQELTKNEKRGKNEGMGYAFSRYKNTATYCAIAANVWVDSSTKEIKVKKMWACIDAGEVINLDGIINQTEGGMIQAASWTLKEQVTFDSQHVSSLNWATYPIFRFSDVPQVEVAVINRPQEKALGAGEAAQGPTSAAIANAVYQACGKRIRQLPIEAALRQS</sequence>
<accession>A0ABT8RH11</accession>
<keyword evidence="3" id="KW-1185">Reference proteome</keyword>
<name>A0ABT8RH11_9BACT</name>
<reference evidence="2" key="1">
    <citation type="submission" date="2023-07" db="EMBL/GenBank/DDBJ databases">
        <title>The genome sequence of Rhodocytophaga aerolata KACC 12507.</title>
        <authorList>
            <person name="Zhang X."/>
        </authorList>
    </citation>
    <scope>NUCLEOTIDE SEQUENCE</scope>
    <source>
        <strain evidence="2">KACC 12507</strain>
    </source>
</reference>
<dbReference type="Gene3D" id="3.30.365.10">
    <property type="entry name" value="Aldehyde oxidase/xanthine dehydrogenase, molybdopterin binding domain"/>
    <property type="match status" value="4"/>
</dbReference>
<dbReference type="SUPFAM" id="SSF56003">
    <property type="entry name" value="Molybdenum cofactor-binding domain"/>
    <property type="match status" value="2"/>
</dbReference>
<dbReference type="Gene3D" id="3.90.1170.50">
    <property type="entry name" value="Aldehyde oxidase/xanthine dehydrogenase, a/b hammerhead"/>
    <property type="match status" value="1"/>
</dbReference>
<organism evidence="2 3">
    <name type="scientific">Rhodocytophaga aerolata</name>
    <dbReference type="NCBI Taxonomy" id="455078"/>
    <lineage>
        <taxon>Bacteria</taxon>
        <taxon>Pseudomonadati</taxon>
        <taxon>Bacteroidota</taxon>
        <taxon>Cytophagia</taxon>
        <taxon>Cytophagales</taxon>
        <taxon>Rhodocytophagaceae</taxon>
        <taxon>Rhodocytophaga</taxon>
    </lineage>
</organism>
<dbReference type="SMART" id="SM01008">
    <property type="entry name" value="Ald_Xan_dh_C"/>
    <property type="match status" value="1"/>
</dbReference>
<proteinExistence type="predicted"/>
<dbReference type="Proteomes" id="UP001168528">
    <property type="component" value="Unassembled WGS sequence"/>
</dbReference>
<dbReference type="InterPro" id="IPR037165">
    <property type="entry name" value="AldOxase/xan_DH_Mopterin-bd_sf"/>
</dbReference>
<dbReference type="PANTHER" id="PTHR47495">
    <property type="entry name" value="ALDEHYDE DEHYDROGENASE"/>
    <property type="match status" value="1"/>
</dbReference>
<dbReference type="InterPro" id="IPR000674">
    <property type="entry name" value="Ald_Oxase/Xan_DH_a/b"/>
</dbReference>
<dbReference type="InterPro" id="IPR006311">
    <property type="entry name" value="TAT_signal"/>
</dbReference>
<dbReference type="PIRSF" id="PIRSF036389">
    <property type="entry name" value="IOR_B"/>
    <property type="match status" value="1"/>
</dbReference>
<evidence type="ECO:0000313" key="2">
    <source>
        <dbReference type="EMBL" id="MDO1450448.1"/>
    </source>
</evidence>
<protein>
    <submittedName>
        <fullName evidence="2">Molybdopterin-dependent oxidoreductase</fullName>
    </submittedName>
</protein>
<dbReference type="Pfam" id="PF20256">
    <property type="entry name" value="MoCoBD_2"/>
    <property type="match status" value="2"/>
</dbReference>
<evidence type="ECO:0000313" key="3">
    <source>
        <dbReference type="Proteomes" id="UP001168528"/>
    </source>
</evidence>
<dbReference type="PANTHER" id="PTHR47495:SF1">
    <property type="entry name" value="BLL3820 PROTEIN"/>
    <property type="match status" value="1"/>
</dbReference>
<dbReference type="RefSeq" id="WP_302041248.1">
    <property type="nucleotide sequence ID" value="NZ_JAUKPO010000030.1"/>
</dbReference>
<comment type="caution">
    <text evidence="2">The sequence shown here is derived from an EMBL/GenBank/DDBJ whole genome shotgun (WGS) entry which is preliminary data.</text>
</comment>
<feature type="domain" description="Aldehyde oxidase/xanthine dehydrogenase a/b hammerhead" evidence="1">
    <location>
        <begin position="214"/>
        <end position="295"/>
    </location>
</feature>
<evidence type="ECO:0000259" key="1">
    <source>
        <dbReference type="SMART" id="SM01008"/>
    </source>
</evidence>
<gene>
    <name evidence="2" type="ORF">Q0590_29505</name>
</gene>
<dbReference type="PROSITE" id="PS51318">
    <property type="entry name" value="TAT"/>
    <property type="match status" value="1"/>
</dbReference>
<dbReference type="InterPro" id="IPR008274">
    <property type="entry name" value="AldOxase/xan_DH_MoCoBD1"/>
</dbReference>
<dbReference type="InterPro" id="IPR012368">
    <property type="entry name" value="OxRdtase_Mopterin-bd_su_IorB"/>
</dbReference>